<dbReference type="GO" id="GO:0005741">
    <property type="term" value="C:mitochondrial outer membrane"/>
    <property type="evidence" value="ECO:0007669"/>
    <property type="project" value="UniProtKB-SubCell"/>
</dbReference>
<name>A0A2C5XX76_9HYPO</name>
<dbReference type="GO" id="GO:0005743">
    <property type="term" value="C:mitochondrial inner membrane"/>
    <property type="evidence" value="ECO:0007669"/>
    <property type="project" value="UniProtKB-SubCell"/>
</dbReference>
<keyword evidence="6" id="KW-0443">Lipid metabolism</keyword>
<comment type="subcellular location">
    <subcellularLocation>
        <location evidence="1">Mitochondrion inner membrane</location>
        <topology evidence="1">Peripheral membrane protein</topology>
        <orientation evidence="1">Intermembrane side</orientation>
    </subcellularLocation>
    <subcellularLocation>
        <location evidence="10">Mitochondrion outer membrane</location>
        <topology evidence="10">Peripheral membrane protein</topology>
        <orientation evidence="10">Intermembrane side</orientation>
    </subcellularLocation>
</comment>
<evidence type="ECO:0000256" key="1">
    <source>
        <dbReference type="ARBA" id="ARBA00004137"/>
    </source>
</evidence>
<evidence type="ECO:0000256" key="11">
    <source>
        <dbReference type="ARBA" id="ARBA00047906"/>
    </source>
</evidence>
<accession>A0A2C5XX76</accession>
<evidence type="ECO:0000259" key="14">
    <source>
        <dbReference type="SMART" id="SM00563"/>
    </source>
</evidence>
<evidence type="ECO:0000313" key="15">
    <source>
        <dbReference type="EMBL" id="PHH61067.1"/>
    </source>
</evidence>
<evidence type="ECO:0000256" key="6">
    <source>
        <dbReference type="ARBA" id="ARBA00023098"/>
    </source>
</evidence>
<keyword evidence="7" id="KW-0496">Mitochondrion</keyword>
<keyword evidence="9" id="KW-0012">Acyltransferase</keyword>
<dbReference type="Proteomes" id="UP000226192">
    <property type="component" value="Unassembled WGS sequence"/>
</dbReference>
<evidence type="ECO:0000256" key="8">
    <source>
        <dbReference type="ARBA" id="ARBA00023136"/>
    </source>
</evidence>
<feature type="region of interest" description="Disordered" evidence="13">
    <location>
        <begin position="306"/>
        <end position="328"/>
    </location>
</feature>
<evidence type="ECO:0000256" key="2">
    <source>
        <dbReference type="ARBA" id="ARBA00010524"/>
    </source>
</evidence>
<dbReference type="PANTHER" id="PTHR12497">
    <property type="entry name" value="TAZ PROTEIN TAFAZZIN"/>
    <property type="match status" value="1"/>
</dbReference>
<sequence>MSLGIVASRAFLYGLNHIETTGLDHLLNVLDRRKSQGDNRDCGLLTVCNHVGVLDDPLIWGILPLRYALDVNNLRWALGAHDICFKNRILSTFFSLGQVLPTRRLWHSPLGGLYQPTMTQAIGLLSSPRAPPMLQASSSTYSTDGKDCFPAPAAYRTSRNAWLHVFPEGCCHQSADSRLRYFKWGISRLILETEPAPDFMPIFIHGTQSIMPEDRTWPRWLPRIGNKIKIVVGQAINTNRIFGSHRTTWKRLLASHDSDNGLKHNSPDAIQLRVDVARLVRDEVQKLRLGLGLPPEPDDSAALAETWAKEPNKRKFKSPVDGSIVNRH</sequence>
<dbReference type="InterPro" id="IPR000872">
    <property type="entry name" value="Tafazzin"/>
</dbReference>
<protein>
    <recommendedName>
        <fullName evidence="12">Tafazzin family protein</fullName>
    </recommendedName>
</protein>
<keyword evidence="5" id="KW-0999">Mitochondrion inner membrane</keyword>
<dbReference type="STRING" id="1399860.A0A2C5XX76"/>
<dbReference type="GO" id="GO:0007007">
    <property type="term" value="P:inner mitochondrial membrane organization"/>
    <property type="evidence" value="ECO:0007669"/>
    <property type="project" value="TreeGrafter"/>
</dbReference>
<evidence type="ECO:0000256" key="7">
    <source>
        <dbReference type="ARBA" id="ARBA00023128"/>
    </source>
</evidence>
<dbReference type="PANTHER" id="PTHR12497:SF0">
    <property type="entry name" value="TAFAZZIN"/>
    <property type="match status" value="1"/>
</dbReference>
<evidence type="ECO:0000256" key="12">
    <source>
        <dbReference type="RuleBase" id="RU365062"/>
    </source>
</evidence>
<gene>
    <name evidence="15" type="ORF">CDD81_835</name>
</gene>
<evidence type="ECO:0000256" key="10">
    <source>
        <dbReference type="ARBA" id="ARBA00024323"/>
    </source>
</evidence>
<dbReference type="GO" id="GO:0047184">
    <property type="term" value="F:1-acylglycerophosphocholine O-acyltransferase activity"/>
    <property type="evidence" value="ECO:0007669"/>
    <property type="project" value="TreeGrafter"/>
</dbReference>
<dbReference type="InterPro" id="IPR002123">
    <property type="entry name" value="Plipid/glycerol_acylTrfase"/>
</dbReference>
<keyword evidence="3" id="KW-0808">Transferase</keyword>
<keyword evidence="16" id="KW-1185">Reference proteome</keyword>
<dbReference type="SUPFAM" id="SSF69593">
    <property type="entry name" value="Glycerol-3-phosphate (1)-acyltransferase"/>
    <property type="match status" value="1"/>
</dbReference>
<evidence type="ECO:0000313" key="16">
    <source>
        <dbReference type="Proteomes" id="UP000226192"/>
    </source>
</evidence>
<evidence type="ECO:0000256" key="13">
    <source>
        <dbReference type="SAM" id="MobiDB-lite"/>
    </source>
</evidence>
<evidence type="ECO:0000256" key="4">
    <source>
        <dbReference type="ARBA" id="ARBA00022787"/>
    </source>
</evidence>
<dbReference type="EMBL" id="NJET01000118">
    <property type="protein sequence ID" value="PHH61067.1"/>
    <property type="molecule type" value="Genomic_DNA"/>
</dbReference>
<evidence type="ECO:0000256" key="3">
    <source>
        <dbReference type="ARBA" id="ARBA00022679"/>
    </source>
</evidence>
<dbReference type="CDD" id="cd07989">
    <property type="entry name" value="LPLAT_AGPAT-like"/>
    <property type="match status" value="1"/>
</dbReference>
<proteinExistence type="inferred from homology"/>
<evidence type="ECO:0000256" key="5">
    <source>
        <dbReference type="ARBA" id="ARBA00022792"/>
    </source>
</evidence>
<dbReference type="SMART" id="SM00563">
    <property type="entry name" value="PlsC"/>
    <property type="match status" value="1"/>
</dbReference>
<reference evidence="15 16" key="1">
    <citation type="submission" date="2017-06" db="EMBL/GenBank/DDBJ databases">
        <title>Ant-infecting Ophiocordyceps genomes reveal a high diversity of potential behavioral manipulation genes and a possible major role for enterotoxins.</title>
        <authorList>
            <person name="De Bekker C."/>
            <person name="Evans H.C."/>
            <person name="Brachmann A."/>
            <person name="Hughes D.P."/>
        </authorList>
    </citation>
    <scope>NUCLEOTIDE SEQUENCE [LARGE SCALE GENOMIC DNA]</scope>
    <source>
        <strain evidence="15 16">Map64</strain>
    </source>
</reference>
<dbReference type="GO" id="GO:0035965">
    <property type="term" value="P:cardiolipin acyl-chain remodeling"/>
    <property type="evidence" value="ECO:0007669"/>
    <property type="project" value="TreeGrafter"/>
</dbReference>
<feature type="domain" description="Phospholipid/glycerol acyltransferase" evidence="14">
    <location>
        <begin position="44"/>
        <end position="207"/>
    </location>
</feature>
<dbReference type="PRINTS" id="PR00979">
    <property type="entry name" value="TAFAZZIN"/>
</dbReference>
<dbReference type="AlphaFoldDB" id="A0A2C5XX76"/>
<evidence type="ECO:0000256" key="9">
    <source>
        <dbReference type="ARBA" id="ARBA00023315"/>
    </source>
</evidence>
<dbReference type="Pfam" id="PF01553">
    <property type="entry name" value="Acyltransferase"/>
    <property type="match status" value="1"/>
</dbReference>
<keyword evidence="8" id="KW-0472">Membrane</keyword>
<comment type="caution">
    <text evidence="15">The sequence shown here is derived from an EMBL/GenBank/DDBJ whole genome shotgun (WGS) entry which is preliminary data.</text>
</comment>
<comment type="similarity">
    <text evidence="2 12">Belongs to the taffazin family.</text>
</comment>
<comment type="catalytic activity">
    <reaction evidence="11">
        <text>1'-[1,2-diacyl-sn-glycero-3-phospho],3'-[1-acyl-sn-glycero-3-phospho]-glycerol + a 1,2-diacyl-sn-glycero-3-phosphocholine = a cardiolipin + a 1-acyl-sn-glycero-3-phosphocholine</text>
        <dbReference type="Rhea" id="RHEA:33731"/>
        <dbReference type="ChEBI" id="CHEBI:57643"/>
        <dbReference type="ChEBI" id="CHEBI:58168"/>
        <dbReference type="ChEBI" id="CHEBI:62237"/>
        <dbReference type="ChEBI" id="CHEBI:64743"/>
    </reaction>
    <physiologicalReaction direction="left-to-right" evidence="11">
        <dbReference type="Rhea" id="RHEA:33732"/>
    </physiologicalReaction>
    <physiologicalReaction direction="right-to-left" evidence="11">
        <dbReference type="Rhea" id="RHEA:33733"/>
    </physiologicalReaction>
</comment>
<keyword evidence="4" id="KW-1000">Mitochondrion outer membrane</keyword>
<organism evidence="15 16">
    <name type="scientific">Ophiocordyceps australis</name>
    <dbReference type="NCBI Taxonomy" id="1399860"/>
    <lineage>
        <taxon>Eukaryota</taxon>
        <taxon>Fungi</taxon>
        <taxon>Dikarya</taxon>
        <taxon>Ascomycota</taxon>
        <taxon>Pezizomycotina</taxon>
        <taxon>Sordariomycetes</taxon>
        <taxon>Hypocreomycetidae</taxon>
        <taxon>Hypocreales</taxon>
        <taxon>Ophiocordycipitaceae</taxon>
        <taxon>Ophiocordyceps</taxon>
    </lineage>
</organism>
<dbReference type="OrthoDB" id="193467at2759"/>